<proteinExistence type="predicted"/>
<reference evidence="2" key="2">
    <citation type="submission" date="2023-02" db="EMBL/GenBank/DDBJ databases">
        <authorList>
            <consortium name="DOE Joint Genome Institute"/>
            <person name="Mondo S.J."/>
            <person name="Chang Y."/>
            <person name="Wang Y."/>
            <person name="Ahrendt S."/>
            <person name="Andreopoulos W."/>
            <person name="Barry K."/>
            <person name="Beard J."/>
            <person name="Benny G.L."/>
            <person name="Blankenship S."/>
            <person name="Bonito G."/>
            <person name="Cuomo C."/>
            <person name="Desiro A."/>
            <person name="Gervers K.A."/>
            <person name="Hundley H."/>
            <person name="Kuo A."/>
            <person name="LaButti K."/>
            <person name="Lang B.F."/>
            <person name="Lipzen A."/>
            <person name="O'Donnell K."/>
            <person name="Pangilinan J."/>
            <person name="Reynolds N."/>
            <person name="Sandor L."/>
            <person name="Smith M.W."/>
            <person name="Tsang A."/>
            <person name="Grigoriev I.V."/>
            <person name="Stajich J.E."/>
            <person name="Spatafora J.W."/>
        </authorList>
    </citation>
    <scope>NUCLEOTIDE SEQUENCE</scope>
    <source>
        <strain evidence="2">RSA 2281</strain>
    </source>
</reference>
<gene>
    <name evidence="2" type="ORF">BDA99DRAFT_559830</name>
</gene>
<dbReference type="Proteomes" id="UP001209540">
    <property type="component" value="Unassembled WGS sequence"/>
</dbReference>
<feature type="compositionally biased region" description="Basic and acidic residues" evidence="1">
    <location>
        <begin position="144"/>
        <end position="153"/>
    </location>
</feature>
<feature type="compositionally biased region" description="Basic and acidic residues" evidence="1">
    <location>
        <begin position="1"/>
        <end position="25"/>
    </location>
</feature>
<evidence type="ECO:0000256" key="1">
    <source>
        <dbReference type="SAM" id="MobiDB-lite"/>
    </source>
</evidence>
<name>A0AAD5PE95_9FUNG</name>
<reference evidence="2" key="1">
    <citation type="journal article" date="2022" name="IScience">
        <title>Evolution of zygomycete secretomes and the origins of terrestrial fungal ecologies.</title>
        <authorList>
            <person name="Chang Y."/>
            <person name="Wang Y."/>
            <person name="Mondo S."/>
            <person name="Ahrendt S."/>
            <person name="Andreopoulos W."/>
            <person name="Barry K."/>
            <person name="Beard J."/>
            <person name="Benny G.L."/>
            <person name="Blankenship S."/>
            <person name="Bonito G."/>
            <person name="Cuomo C."/>
            <person name="Desiro A."/>
            <person name="Gervers K.A."/>
            <person name="Hundley H."/>
            <person name="Kuo A."/>
            <person name="LaButti K."/>
            <person name="Lang B.F."/>
            <person name="Lipzen A."/>
            <person name="O'Donnell K."/>
            <person name="Pangilinan J."/>
            <person name="Reynolds N."/>
            <person name="Sandor L."/>
            <person name="Smith M.E."/>
            <person name="Tsang A."/>
            <person name="Grigoriev I.V."/>
            <person name="Stajich J.E."/>
            <person name="Spatafora J.W."/>
        </authorList>
    </citation>
    <scope>NUCLEOTIDE SEQUENCE</scope>
    <source>
        <strain evidence="2">RSA 2281</strain>
    </source>
</reference>
<feature type="region of interest" description="Disordered" evidence="1">
    <location>
        <begin position="138"/>
        <end position="159"/>
    </location>
</feature>
<organism evidence="2 3">
    <name type="scientific">Phascolomyces articulosus</name>
    <dbReference type="NCBI Taxonomy" id="60185"/>
    <lineage>
        <taxon>Eukaryota</taxon>
        <taxon>Fungi</taxon>
        <taxon>Fungi incertae sedis</taxon>
        <taxon>Mucoromycota</taxon>
        <taxon>Mucoromycotina</taxon>
        <taxon>Mucoromycetes</taxon>
        <taxon>Mucorales</taxon>
        <taxon>Lichtheimiaceae</taxon>
        <taxon>Phascolomyces</taxon>
    </lineage>
</organism>
<comment type="caution">
    <text evidence="2">The sequence shown here is derived from an EMBL/GenBank/DDBJ whole genome shotgun (WGS) entry which is preliminary data.</text>
</comment>
<dbReference type="AlphaFoldDB" id="A0AAD5PE95"/>
<sequence>MDQLSIRRLEEKLPMKQEELDRANDDEVSLYNDHHSTDPQESGGQKPDGAALAPNSLLTDDINLLILCHHLHIGLFSQISAPETQRCWNNALLIIWYMEQESKSDLSVYHHSQRKGEYFIVEEINGLDDEEMSFISDNEEEDEVPIHGDHPPDQQDPSVSNIQRRSFAAQYLLVNKRYQSASGMLFVHR</sequence>
<evidence type="ECO:0000313" key="3">
    <source>
        <dbReference type="Proteomes" id="UP001209540"/>
    </source>
</evidence>
<dbReference type="EMBL" id="JAIXMP010000013">
    <property type="protein sequence ID" value="KAI9263275.1"/>
    <property type="molecule type" value="Genomic_DNA"/>
</dbReference>
<feature type="region of interest" description="Disordered" evidence="1">
    <location>
        <begin position="1"/>
        <end position="52"/>
    </location>
</feature>
<evidence type="ECO:0000313" key="2">
    <source>
        <dbReference type="EMBL" id="KAI9263275.1"/>
    </source>
</evidence>
<accession>A0AAD5PE95</accession>
<protein>
    <submittedName>
        <fullName evidence="2">Uncharacterized protein</fullName>
    </submittedName>
</protein>
<keyword evidence="3" id="KW-1185">Reference proteome</keyword>